<name>A0ACB8UA18_9APHY</name>
<proteinExistence type="predicted"/>
<evidence type="ECO:0000313" key="1">
    <source>
        <dbReference type="EMBL" id="KAI0090954.1"/>
    </source>
</evidence>
<dbReference type="Proteomes" id="UP001055072">
    <property type="component" value="Unassembled WGS sequence"/>
</dbReference>
<gene>
    <name evidence="1" type="ORF">BDY19DRAFT_932612</name>
</gene>
<sequence>MPQIPVNNNGRIVLDYEDSGPPQGTDCTTNYTTIVIAHGLVFYAPVFHRLLPYAHEHNFRIVLLNMRDYADSSPFSPSELGRFSTSPHDAVKEIGHQFAAFLTGFIQKHQIPEIKVIKGKQTGGLVFSTWSFSNTFHMSLLGNAHTLPKETKTLLSKYWRRSVMYDPAFANIGAAPPVDVYSPLRDASLSPRARAEKFSDWVSSYSPPVPAFAIATYTRHDLVARQRRAADPQYRESLTADYMRTTTIKHMSAEELEGMTDFGVVERSTRSMRNVPREIYEDNARRALWEPELDPDSESGDVTFLNLGVVVLWFDMTIADCIWAVKVLHDARIEHSQRRDSRARDVEFVCLEGLNHFAHWDDPARVMRALAEHI</sequence>
<protein>
    <submittedName>
        <fullName evidence="1">Uncharacterized protein</fullName>
    </submittedName>
</protein>
<reference evidence="1" key="1">
    <citation type="journal article" date="2021" name="Environ. Microbiol.">
        <title>Gene family expansions and transcriptome signatures uncover fungal adaptations to wood decay.</title>
        <authorList>
            <person name="Hage H."/>
            <person name="Miyauchi S."/>
            <person name="Viragh M."/>
            <person name="Drula E."/>
            <person name="Min B."/>
            <person name="Chaduli D."/>
            <person name="Navarro D."/>
            <person name="Favel A."/>
            <person name="Norest M."/>
            <person name="Lesage-Meessen L."/>
            <person name="Balint B."/>
            <person name="Merenyi Z."/>
            <person name="de Eugenio L."/>
            <person name="Morin E."/>
            <person name="Martinez A.T."/>
            <person name="Baldrian P."/>
            <person name="Stursova M."/>
            <person name="Martinez M.J."/>
            <person name="Novotny C."/>
            <person name="Magnuson J.K."/>
            <person name="Spatafora J.W."/>
            <person name="Maurice S."/>
            <person name="Pangilinan J."/>
            <person name="Andreopoulos W."/>
            <person name="LaButti K."/>
            <person name="Hundley H."/>
            <person name="Na H."/>
            <person name="Kuo A."/>
            <person name="Barry K."/>
            <person name="Lipzen A."/>
            <person name="Henrissat B."/>
            <person name="Riley R."/>
            <person name="Ahrendt S."/>
            <person name="Nagy L.G."/>
            <person name="Grigoriev I.V."/>
            <person name="Martin F."/>
            <person name="Rosso M.N."/>
        </authorList>
    </citation>
    <scope>NUCLEOTIDE SEQUENCE</scope>
    <source>
        <strain evidence="1">CBS 384.51</strain>
    </source>
</reference>
<comment type="caution">
    <text evidence="1">The sequence shown here is derived from an EMBL/GenBank/DDBJ whole genome shotgun (WGS) entry which is preliminary data.</text>
</comment>
<accession>A0ACB8UA18</accession>
<dbReference type="EMBL" id="MU274906">
    <property type="protein sequence ID" value="KAI0090954.1"/>
    <property type="molecule type" value="Genomic_DNA"/>
</dbReference>
<organism evidence="1 2">
    <name type="scientific">Irpex rosettiformis</name>
    <dbReference type="NCBI Taxonomy" id="378272"/>
    <lineage>
        <taxon>Eukaryota</taxon>
        <taxon>Fungi</taxon>
        <taxon>Dikarya</taxon>
        <taxon>Basidiomycota</taxon>
        <taxon>Agaricomycotina</taxon>
        <taxon>Agaricomycetes</taxon>
        <taxon>Polyporales</taxon>
        <taxon>Irpicaceae</taxon>
        <taxon>Irpex</taxon>
    </lineage>
</organism>
<keyword evidence="2" id="KW-1185">Reference proteome</keyword>
<evidence type="ECO:0000313" key="2">
    <source>
        <dbReference type="Proteomes" id="UP001055072"/>
    </source>
</evidence>